<dbReference type="RefSeq" id="WP_306884492.1">
    <property type="nucleotide sequence ID" value="NZ_JAUSUL010000001.1"/>
</dbReference>
<feature type="region of interest" description="Disordered" evidence="1">
    <location>
        <begin position="22"/>
        <end position="51"/>
    </location>
</feature>
<dbReference type="CDD" id="cd07178">
    <property type="entry name" value="terB_like_YebE"/>
    <property type="match status" value="1"/>
</dbReference>
<evidence type="ECO:0000256" key="1">
    <source>
        <dbReference type="SAM" id="MobiDB-lite"/>
    </source>
</evidence>
<keyword evidence="3" id="KW-1185">Reference proteome</keyword>
<dbReference type="EMBL" id="JAUSUL010000001">
    <property type="protein sequence ID" value="MDQ0314707.1"/>
    <property type="molecule type" value="Genomic_DNA"/>
</dbReference>
<accession>A0AAE3VMJ8</accession>
<dbReference type="InterPro" id="IPR029024">
    <property type="entry name" value="TerB-like"/>
</dbReference>
<feature type="region of interest" description="Disordered" evidence="1">
    <location>
        <begin position="119"/>
        <end position="144"/>
    </location>
</feature>
<proteinExistence type="predicted"/>
<reference evidence="2" key="1">
    <citation type="submission" date="2023-07" db="EMBL/GenBank/DDBJ databases">
        <title>Genomic Encyclopedia of Type Strains, Phase IV (KMG-IV): sequencing the most valuable type-strain genomes for metagenomic binning, comparative biology and taxonomic classification.</title>
        <authorList>
            <person name="Goeker M."/>
        </authorList>
    </citation>
    <scope>NUCLEOTIDE SEQUENCE</scope>
    <source>
        <strain evidence="2">DSM 21202</strain>
    </source>
</reference>
<comment type="caution">
    <text evidence="2">The sequence shown here is derived from an EMBL/GenBank/DDBJ whole genome shotgun (WGS) entry which is preliminary data.</text>
</comment>
<name>A0AAE3VMJ8_9HYPH</name>
<dbReference type="AlphaFoldDB" id="A0AAE3VMJ8"/>
<feature type="compositionally biased region" description="Low complexity" evidence="1">
    <location>
        <begin position="27"/>
        <end position="44"/>
    </location>
</feature>
<dbReference type="Pfam" id="PF04391">
    <property type="entry name" value="DUF533"/>
    <property type="match status" value="1"/>
</dbReference>
<dbReference type="SUPFAM" id="SSF158682">
    <property type="entry name" value="TerB-like"/>
    <property type="match status" value="1"/>
</dbReference>
<dbReference type="Proteomes" id="UP001229244">
    <property type="component" value="Unassembled WGS sequence"/>
</dbReference>
<evidence type="ECO:0000313" key="2">
    <source>
        <dbReference type="EMBL" id="MDQ0314707.1"/>
    </source>
</evidence>
<protein>
    <submittedName>
        <fullName evidence="2">Uncharacterized membrane protein YebE (DUF533 family)</fullName>
    </submittedName>
</protein>
<dbReference type="Gene3D" id="1.10.3680.10">
    <property type="entry name" value="TerB-like"/>
    <property type="match status" value="1"/>
</dbReference>
<evidence type="ECO:0000313" key="3">
    <source>
        <dbReference type="Proteomes" id="UP001229244"/>
    </source>
</evidence>
<sequence length="271" mass="27774">MFDTRKLLDQFLGAGGISDALGQNRLPQTQQGQPPQSGGQSSGPAANLQNVPGGDLVGRVLNSGALGGAAAGGLVTLLMTNKKSRKMAGSVVKYGALAALGGLAYKAYSDWQSGKSVGATQAEAAATPTPPPPPDNSAFAGHADPGEQSELSLALLRATIAAAKADGHIDQEEQSRIFGFLDQVDLDTEAKAFVMDELRAPLDVDAVAKPATNQEIAAEIYAASLLIIDEANPAEKGYLAMLAARLRLPDDLIAHLHASVDGAKAVPAEGS</sequence>
<gene>
    <name evidence="2" type="ORF">J2S73_001144</name>
</gene>
<organism evidence="2 3">
    <name type="scientific">Amorphus orientalis</name>
    <dbReference type="NCBI Taxonomy" id="649198"/>
    <lineage>
        <taxon>Bacteria</taxon>
        <taxon>Pseudomonadati</taxon>
        <taxon>Pseudomonadota</taxon>
        <taxon>Alphaproteobacteria</taxon>
        <taxon>Hyphomicrobiales</taxon>
        <taxon>Amorphaceae</taxon>
        <taxon>Amorphus</taxon>
    </lineage>
</organism>
<dbReference type="InterPro" id="IPR007486">
    <property type="entry name" value="YebE"/>
</dbReference>